<dbReference type="RefSeq" id="WP_093613958.1">
    <property type="nucleotide sequence ID" value="NZ_FNFF01000011.1"/>
</dbReference>
<feature type="domain" description="ABC transmembrane type-1" evidence="9">
    <location>
        <begin position="478"/>
        <end position="657"/>
    </location>
</feature>
<protein>
    <submittedName>
        <fullName evidence="10">Glycine betaine/proline transport system permease protein</fullName>
    </submittedName>
</protein>
<feature type="transmembrane region" description="Helical" evidence="7">
    <location>
        <begin position="160"/>
        <end position="184"/>
    </location>
</feature>
<dbReference type="STRING" id="417292.SAMN05421806_111157"/>
<dbReference type="PROSITE" id="PS50928">
    <property type="entry name" value="ABC_TM1"/>
    <property type="match status" value="2"/>
</dbReference>
<keyword evidence="2 7" id="KW-0813">Transport</keyword>
<dbReference type="InterPro" id="IPR000515">
    <property type="entry name" value="MetI-like"/>
</dbReference>
<evidence type="ECO:0000256" key="5">
    <source>
        <dbReference type="ARBA" id="ARBA00022989"/>
    </source>
</evidence>
<feature type="transmembrane region" description="Helical" evidence="7">
    <location>
        <begin position="458"/>
        <end position="475"/>
    </location>
</feature>
<dbReference type="Proteomes" id="UP000199155">
    <property type="component" value="Unassembled WGS sequence"/>
</dbReference>
<feature type="transmembrane region" description="Helical" evidence="7">
    <location>
        <begin position="528"/>
        <end position="552"/>
    </location>
</feature>
<organism evidence="10 11">
    <name type="scientific">Streptomyces indicus</name>
    <dbReference type="NCBI Taxonomy" id="417292"/>
    <lineage>
        <taxon>Bacteria</taxon>
        <taxon>Bacillati</taxon>
        <taxon>Actinomycetota</taxon>
        <taxon>Actinomycetes</taxon>
        <taxon>Kitasatosporales</taxon>
        <taxon>Streptomycetaceae</taxon>
        <taxon>Streptomyces</taxon>
    </lineage>
</organism>
<evidence type="ECO:0000256" key="3">
    <source>
        <dbReference type="ARBA" id="ARBA00022475"/>
    </source>
</evidence>
<keyword evidence="5 7" id="KW-1133">Transmembrane helix</keyword>
<evidence type="ECO:0000256" key="2">
    <source>
        <dbReference type="ARBA" id="ARBA00022448"/>
    </source>
</evidence>
<dbReference type="OrthoDB" id="9815258at2"/>
<dbReference type="GO" id="GO:0005275">
    <property type="term" value="F:amine transmembrane transporter activity"/>
    <property type="evidence" value="ECO:0007669"/>
    <property type="project" value="TreeGrafter"/>
</dbReference>
<dbReference type="PANTHER" id="PTHR47737:SF1">
    <property type="entry name" value="GLYCINE BETAINE_PROLINE BETAINE TRANSPORT SYSTEM PERMEASE PROTEIN PROW"/>
    <property type="match status" value="1"/>
</dbReference>
<evidence type="ECO:0000259" key="9">
    <source>
        <dbReference type="PROSITE" id="PS50928"/>
    </source>
</evidence>
<sequence length="669" mass="69899">MTAPTLDRPLKTETPGAPQPPGALARAAAHPKAVLLVLALLVAVVSAAVAGSGAWPADLTVDIRTPLQDFNEWLVDNRTTHPLFLYFLLHISNTAESAVDGVASALEALGFIGVTVTAVLLAWYAGGAGLRRRALVTGATAFGTFAVIGVLGMWEYAMETLALMVVCVAVAAVIGALLGLLAGLSDRAERMLRPVFDTMQVLPAFSYLLPFVLIFGIAVPSAFVATVIYAVPPMARLTALGLRGADPAALEASASLGANAWQRLWTARLPLARKQMLLGLNQTIMMSLSMVVLATLVGTAGLGEPIYKALQIIDVGQALPPGIAIVLIAIWLDRTTAAAGERLDDPDEGVRPAPAAWLLRAVVVAGVAAAAVAGSALGRKEWPDTWVVSIADPVNDVANWIERELSSGIPVLGGTQTWADGFSEFVLNPLRSALVGTPWWALVLVAGVLAYTVGRLRATVTVVLALGVIGALGLWTRSMDTLSQVIAALALTLLIGFAIGVLAARVAWVERLIRPVLDTLQTMPQFVYLIPMIALFTGGRFAGVVASVLYALPAVIRITAQGIRQIDPSALEAARSLGASTGQQLRQVQLPLARPALLLAVNQGVVLVLSMVVIAGMIGGGALGVDVVKGLTKGDLPLGLTAGIAIVCLGVLLDRITQPQAVRRRRTAR</sequence>
<comment type="subcellular location">
    <subcellularLocation>
        <location evidence="7">Cell membrane</location>
        <topology evidence="7">Multi-pass membrane protein</topology>
    </subcellularLocation>
    <subcellularLocation>
        <location evidence="1">Membrane</location>
        <topology evidence="1">Multi-pass membrane protein</topology>
    </subcellularLocation>
</comment>
<evidence type="ECO:0000256" key="4">
    <source>
        <dbReference type="ARBA" id="ARBA00022692"/>
    </source>
</evidence>
<evidence type="ECO:0000256" key="8">
    <source>
        <dbReference type="SAM" id="MobiDB-lite"/>
    </source>
</evidence>
<evidence type="ECO:0000256" key="7">
    <source>
        <dbReference type="RuleBase" id="RU363032"/>
    </source>
</evidence>
<dbReference type="GO" id="GO:0031460">
    <property type="term" value="P:glycine betaine transport"/>
    <property type="evidence" value="ECO:0007669"/>
    <property type="project" value="TreeGrafter"/>
</dbReference>
<dbReference type="CDD" id="cd06261">
    <property type="entry name" value="TM_PBP2"/>
    <property type="match status" value="2"/>
</dbReference>
<dbReference type="Pfam" id="PF00528">
    <property type="entry name" value="BPD_transp_1"/>
    <property type="match status" value="2"/>
</dbReference>
<feature type="transmembrane region" description="Helical" evidence="7">
    <location>
        <begin position="487"/>
        <end position="508"/>
    </location>
</feature>
<feature type="transmembrane region" description="Helical" evidence="7">
    <location>
        <begin position="284"/>
        <end position="303"/>
    </location>
</feature>
<feature type="domain" description="ABC transmembrane type-1" evidence="9">
    <location>
        <begin position="157"/>
        <end position="336"/>
    </location>
</feature>
<keyword evidence="6 7" id="KW-0472">Membrane</keyword>
<dbReference type="PANTHER" id="PTHR47737">
    <property type="entry name" value="GLYCINE BETAINE/PROLINE BETAINE TRANSPORT SYSTEM PERMEASE PROTEIN PROW"/>
    <property type="match status" value="1"/>
</dbReference>
<feature type="region of interest" description="Disordered" evidence="8">
    <location>
        <begin position="1"/>
        <end position="24"/>
    </location>
</feature>
<gene>
    <name evidence="10" type="ORF">SAMN05421806_111157</name>
</gene>
<evidence type="ECO:0000256" key="1">
    <source>
        <dbReference type="ARBA" id="ARBA00004141"/>
    </source>
</evidence>
<feature type="transmembrane region" description="Helical" evidence="7">
    <location>
        <begin position="352"/>
        <end position="373"/>
    </location>
</feature>
<dbReference type="AlphaFoldDB" id="A0A1G9EGJ9"/>
<dbReference type="Gene3D" id="1.10.3720.10">
    <property type="entry name" value="MetI-like"/>
    <property type="match status" value="2"/>
</dbReference>
<dbReference type="EMBL" id="FNFF01000011">
    <property type="protein sequence ID" value="SDK75280.1"/>
    <property type="molecule type" value="Genomic_DNA"/>
</dbReference>
<feature type="transmembrane region" description="Helical" evidence="7">
    <location>
        <begin position="638"/>
        <end position="656"/>
    </location>
</feature>
<feature type="transmembrane region" description="Helical" evidence="7">
    <location>
        <begin position="108"/>
        <end position="127"/>
    </location>
</feature>
<feature type="transmembrane region" description="Helical" evidence="7">
    <location>
        <begin position="134"/>
        <end position="154"/>
    </location>
</feature>
<accession>A0A1G9EGJ9</accession>
<dbReference type="FunFam" id="1.10.3720.10:FF:000001">
    <property type="entry name" value="Glycine betaine ABC transporter, permease"/>
    <property type="match status" value="2"/>
</dbReference>
<feature type="transmembrane region" description="Helical" evidence="7">
    <location>
        <begin position="596"/>
        <end position="618"/>
    </location>
</feature>
<dbReference type="InterPro" id="IPR035906">
    <property type="entry name" value="MetI-like_sf"/>
</dbReference>
<dbReference type="GO" id="GO:0043190">
    <property type="term" value="C:ATP-binding cassette (ABC) transporter complex"/>
    <property type="evidence" value="ECO:0007669"/>
    <property type="project" value="TreeGrafter"/>
</dbReference>
<feature type="transmembrane region" description="Helical" evidence="7">
    <location>
        <begin position="433"/>
        <end position="452"/>
    </location>
</feature>
<keyword evidence="11" id="KW-1185">Reference proteome</keyword>
<evidence type="ECO:0000256" key="6">
    <source>
        <dbReference type="ARBA" id="ARBA00023136"/>
    </source>
</evidence>
<dbReference type="SUPFAM" id="SSF161098">
    <property type="entry name" value="MetI-like"/>
    <property type="match status" value="2"/>
</dbReference>
<keyword evidence="3" id="KW-1003">Cell membrane</keyword>
<evidence type="ECO:0000313" key="11">
    <source>
        <dbReference type="Proteomes" id="UP000199155"/>
    </source>
</evidence>
<comment type="similarity">
    <text evidence="7">Belongs to the binding-protein-dependent transport system permease family.</text>
</comment>
<proteinExistence type="inferred from homology"/>
<reference evidence="10 11" key="1">
    <citation type="submission" date="2016-10" db="EMBL/GenBank/DDBJ databases">
        <authorList>
            <person name="de Groot N.N."/>
        </authorList>
    </citation>
    <scope>NUCLEOTIDE SEQUENCE [LARGE SCALE GENOMIC DNA]</scope>
    <source>
        <strain evidence="10 11">CGMCC 4.5727</strain>
    </source>
</reference>
<name>A0A1G9EGJ9_9ACTN</name>
<dbReference type="GO" id="GO:0015226">
    <property type="term" value="F:carnitine transmembrane transporter activity"/>
    <property type="evidence" value="ECO:0007669"/>
    <property type="project" value="TreeGrafter"/>
</dbReference>
<feature type="transmembrane region" description="Helical" evidence="7">
    <location>
        <begin position="33"/>
        <end position="55"/>
    </location>
</feature>
<keyword evidence="4 7" id="KW-0812">Transmembrane</keyword>
<feature type="transmembrane region" description="Helical" evidence="7">
    <location>
        <begin position="205"/>
        <end position="231"/>
    </location>
</feature>
<feature type="transmembrane region" description="Helical" evidence="7">
    <location>
        <begin position="315"/>
        <end position="332"/>
    </location>
</feature>
<evidence type="ECO:0000313" key="10">
    <source>
        <dbReference type="EMBL" id="SDK75280.1"/>
    </source>
</evidence>
<dbReference type="GO" id="GO:0015871">
    <property type="term" value="P:choline transport"/>
    <property type="evidence" value="ECO:0007669"/>
    <property type="project" value="TreeGrafter"/>
</dbReference>